<dbReference type="PANTHER" id="PTHR21494">
    <property type="entry name" value="ACTIVATING SIGNAL COINTEGRATOR 1 COMPLEX SUBUNIT 2 ASC-1 COMPLEX SUBUNIT P100"/>
    <property type="match status" value="1"/>
</dbReference>
<dbReference type="Gene3D" id="1.10.8.10">
    <property type="entry name" value="DNA helicase RuvA subunit, C-terminal domain"/>
    <property type="match status" value="1"/>
</dbReference>
<accession>A0A9P4VLQ3</accession>
<feature type="compositionally biased region" description="Gly residues" evidence="1">
    <location>
        <begin position="607"/>
        <end position="618"/>
    </location>
</feature>
<dbReference type="PANTHER" id="PTHR21494:SF0">
    <property type="entry name" value="ACTIVATING SIGNAL COINTEGRATOR 1 COMPLEX SUBUNIT 2"/>
    <property type="match status" value="1"/>
</dbReference>
<dbReference type="GO" id="GO:0043130">
    <property type="term" value="F:ubiquitin binding"/>
    <property type="evidence" value="ECO:0007669"/>
    <property type="project" value="InterPro"/>
</dbReference>
<feature type="compositionally biased region" description="Basic residues" evidence="1">
    <location>
        <begin position="641"/>
        <end position="655"/>
    </location>
</feature>
<dbReference type="Proteomes" id="UP000799429">
    <property type="component" value="Unassembled WGS sequence"/>
</dbReference>
<organism evidence="3 4">
    <name type="scientific">Patellaria atrata CBS 101060</name>
    <dbReference type="NCBI Taxonomy" id="1346257"/>
    <lineage>
        <taxon>Eukaryota</taxon>
        <taxon>Fungi</taxon>
        <taxon>Dikarya</taxon>
        <taxon>Ascomycota</taxon>
        <taxon>Pezizomycotina</taxon>
        <taxon>Dothideomycetes</taxon>
        <taxon>Dothideomycetes incertae sedis</taxon>
        <taxon>Patellariales</taxon>
        <taxon>Patellariaceae</taxon>
        <taxon>Patellaria</taxon>
    </lineage>
</organism>
<evidence type="ECO:0000259" key="2">
    <source>
        <dbReference type="PROSITE" id="PS51140"/>
    </source>
</evidence>
<dbReference type="SUPFAM" id="SSF46934">
    <property type="entry name" value="UBA-like"/>
    <property type="match status" value="1"/>
</dbReference>
<name>A0A9P4VLQ3_9PEZI</name>
<dbReference type="SMART" id="SM00546">
    <property type="entry name" value="CUE"/>
    <property type="match status" value="1"/>
</dbReference>
<feature type="domain" description="CUE" evidence="2">
    <location>
        <begin position="327"/>
        <end position="370"/>
    </location>
</feature>
<dbReference type="PROSITE" id="PS51140">
    <property type="entry name" value="CUE"/>
    <property type="match status" value="1"/>
</dbReference>
<dbReference type="Pfam" id="PF02845">
    <property type="entry name" value="CUE"/>
    <property type="match status" value="1"/>
</dbReference>
<protein>
    <recommendedName>
        <fullName evidence="2">CUE domain-containing protein</fullName>
    </recommendedName>
</protein>
<dbReference type="InterPro" id="IPR009060">
    <property type="entry name" value="UBA-like_sf"/>
</dbReference>
<proteinExistence type="predicted"/>
<dbReference type="CDD" id="cd14364">
    <property type="entry name" value="CUE_ASCC2"/>
    <property type="match status" value="1"/>
</dbReference>
<feature type="compositionally biased region" description="Gly residues" evidence="1">
    <location>
        <begin position="584"/>
        <end position="595"/>
    </location>
</feature>
<evidence type="ECO:0000313" key="3">
    <source>
        <dbReference type="EMBL" id="KAF2835798.1"/>
    </source>
</evidence>
<feature type="compositionally biased region" description="Basic and acidic residues" evidence="1">
    <location>
        <begin position="622"/>
        <end position="638"/>
    </location>
</feature>
<dbReference type="InterPro" id="IPR041800">
    <property type="entry name" value="ASCC2_CUE"/>
</dbReference>
<reference evidence="3" key="1">
    <citation type="journal article" date="2020" name="Stud. Mycol.">
        <title>101 Dothideomycetes genomes: a test case for predicting lifestyles and emergence of pathogens.</title>
        <authorList>
            <person name="Haridas S."/>
            <person name="Albert R."/>
            <person name="Binder M."/>
            <person name="Bloem J."/>
            <person name="Labutti K."/>
            <person name="Salamov A."/>
            <person name="Andreopoulos B."/>
            <person name="Baker S."/>
            <person name="Barry K."/>
            <person name="Bills G."/>
            <person name="Bluhm B."/>
            <person name="Cannon C."/>
            <person name="Castanera R."/>
            <person name="Culley D."/>
            <person name="Daum C."/>
            <person name="Ezra D."/>
            <person name="Gonzalez J."/>
            <person name="Henrissat B."/>
            <person name="Kuo A."/>
            <person name="Liang C."/>
            <person name="Lipzen A."/>
            <person name="Lutzoni F."/>
            <person name="Magnuson J."/>
            <person name="Mondo S."/>
            <person name="Nolan M."/>
            <person name="Ohm R."/>
            <person name="Pangilinan J."/>
            <person name="Park H.-J."/>
            <person name="Ramirez L."/>
            <person name="Alfaro M."/>
            <person name="Sun H."/>
            <person name="Tritt A."/>
            <person name="Yoshinaga Y."/>
            <person name="Zwiers L.-H."/>
            <person name="Turgeon B."/>
            <person name="Goodwin S."/>
            <person name="Spatafora J."/>
            <person name="Crous P."/>
            <person name="Grigoriev I."/>
        </authorList>
    </citation>
    <scope>NUCLEOTIDE SEQUENCE</scope>
    <source>
        <strain evidence="3">CBS 101060</strain>
    </source>
</reference>
<dbReference type="InterPro" id="IPR003892">
    <property type="entry name" value="CUE"/>
</dbReference>
<feature type="compositionally biased region" description="Basic residues" evidence="1">
    <location>
        <begin position="596"/>
        <end position="606"/>
    </location>
</feature>
<gene>
    <name evidence="3" type="ORF">M501DRAFT_941002</name>
</gene>
<dbReference type="OrthoDB" id="5577209at2759"/>
<sequence>MPLPAFAPFPPSDVRKSLPPEDWGGCIDSWISLSQAYLSMSTEGFSNCLEDNSSLLLFLDSYFQEISKAGSDPSPQTSKYASLKRYCFLILHRIFSGSSVPSRLLQFSFLTAVSKVFARSQTLAQLLSKVWKKNTVQIEKGLQTVKSPLIRTLDSIEPGRAVDTLAQLNLFLHMSPDAGCYFMTGSDFLDSLSSAYAIDCVAYRRKIVTTAYLGLLSFVQVDPPQYSLLTDHLYGLKSATENARKLEPSGKTILLDLVISTPFLSKIKEVLPEQATARLRNLIASLNEFRDPGATRPRRLVKRKTYKGKAPARDEYGHGAFGDVHVHRISLISQVQDMFPDLGSGFVVRLLEEYGDNVEQVIAHLLDESLPTHLEGADRQEQIILTAHNTMDPIPDIAPRSTPPPTRRNVFDNDEFDRLTVSASRLHLGRKNASQTADSLLSDRSSAPEKARILAALSAFDLDDDERDDTYDVEDVGGTVDTTAEDVELADKNDEVLFTAYRTTPDVFERDAETRRSDARKALKSETGMTDEAIEGWGVMLARDPRRLRRLETRFEAFTGQQRELTRTSYREGVASGTEEEGEGTGAGERGGRGRGLQRGRGRGRGRGGGGAGRGGSVAGPADEKSTQTARRGKEANKGSRANHNRRDQRARKVARAGFPG</sequence>
<dbReference type="AlphaFoldDB" id="A0A9P4VLQ3"/>
<keyword evidence="4" id="KW-1185">Reference proteome</keyword>
<dbReference type="InterPro" id="IPR052586">
    <property type="entry name" value="ASCC2"/>
</dbReference>
<comment type="caution">
    <text evidence="3">The sequence shown here is derived from an EMBL/GenBank/DDBJ whole genome shotgun (WGS) entry which is preliminary data.</text>
</comment>
<evidence type="ECO:0000256" key="1">
    <source>
        <dbReference type="SAM" id="MobiDB-lite"/>
    </source>
</evidence>
<feature type="region of interest" description="Disordered" evidence="1">
    <location>
        <begin position="560"/>
        <end position="661"/>
    </location>
</feature>
<evidence type="ECO:0000313" key="4">
    <source>
        <dbReference type="Proteomes" id="UP000799429"/>
    </source>
</evidence>
<dbReference type="EMBL" id="MU006106">
    <property type="protein sequence ID" value="KAF2835798.1"/>
    <property type="molecule type" value="Genomic_DNA"/>
</dbReference>